<dbReference type="GO" id="GO:0006636">
    <property type="term" value="P:unsaturated fatty acid biosynthetic process"/>
    <property type="evidence" value="ECO:0007669"/>
    <property type="project" value="UniProtKB-UniPathway"/>
</dbReference>
<evidence type="ECO:0000256" key="12">
    <source>
        <dbReference type="SAM" id="Phobius"/>
    </source>
</evidence>
<keyword evidence="7 11" id="KW-0560">Oxidoreductase</keyword>
<evidence type="ECO:0000256" key="11">
    <source>
        <dbReference type="RuleBase" id="RU000581"/>
    </source>
</evidence>
<dbReference type="eggNOG" id="KOG1600">
    <property type="taxonomic scope" value="Eukaryota"/>
</dbReference>
<reference evidence="15" key="1">
    <citation type="journal article" date="2015" name="Nat. Plants">
        <title>Genome expansion of Arabis alpina linked with retrotransposition and reduced symmetric DNA methylation.</title>
        <authorList>
            <person name="Willing E.M."/>
            <person name="Rawat V."/>
            <person name="Mandakova T."/>
            <person name="Maumus F."/>
            <person name="James G.V."/>
            <person name="Nordstroem K.J."/>
            <person name="Becker C."/>
            <person name="Warthmann N."/>
            <person name="Chica C."/>
            <person name="Szarzynska B."/>
            <person name="Zytnicki M."/>
            <person name="Albani M.C."/>
            <person name="Kiefer C."/>
            <person name="Bergonzi S."/>
            <person name="Castaings L."/>
            <person name="Mateos J.L."/>
            <person name="Berns M.C."/>
            <person name="Bujdoso N."/>
            <person name="Piofczyk T."/>
            <person name="de Lorenzo L."/>
            <person name="Barrero-Sicilia C."/>
            <person name="Mateos I."/>
            <person name="Piednoel M."/>
            <person name="Hagmann J."/>
            <person name="Chen-Min-Tao R."/>
            <person name="Iglesias-Fernandez R."/>
            <person name="Schuster S.C."/>
            <person name="Alonso-Blanco C."/>
            <person name="Roudier F."/>
            <person name="Carbonero P."/>
            <person name="Paz-Ares J."/>
            <person name="Davis S.J."/>
            <person name="Pecinka A."/>
            <person name="Quesneville H."/>
            <person name="Colot V."/>
            <person name="Lysak M.A."/>
            <person name="Weigel D."/>
            <person name="Coupland G."/>
            <person name="Schneeberger K."/>
        </authorList>
    </citation>
    <scope>NUCLEOTIDE SEQUENCE [LARGE SCALE GENOMIC DNA]</scope>
    <source>
        <strain evidence="15">cv. Pajares</strain>
    </source>
</reference>
<keyword evidence="4 11" id="KW-0812">Transmembrane</keyword>
<dbReference type="OMA" id="LWILYPR"/>
<keyword evidence="9" id="KW-0443">Lipid metabolism</keyword>
<evidence type="ECO:0000256" key="1">
    <source>
        <dbReference type="ARBA" id="ARBA00004141"/>
    </source>
</evidence>
<dbReference type="CDD" id="cd03505">
    <property type="entry name" value="Delta9-FADS-like"/>
    <property type="match status" value="1"/>
</dbReference>
<dbReference type="OrthoDB" id="10260134at2759"/>
<comment type="domain">
    <text evidence="11">The histidine box domains are involved in binding the catalytic metal ions.</text>
</comment>
<evidence type="ECO:0000256" key="6">
    <source>
        <dbReference type="ARBA" id="ARBA00022989"/>
    </source>
</evidence>
<dbReference type="PANTHER" id="PTHR11351">
    <property type="entry name" value="ACYL-COA DESATURASE"/>
    <property type="match status" value="1"/>
</dbReference>
<proteinExistence type="inferred from homology"/>
<comment type="cofactor">
    <cofactor evidence="11">
        <name>Fe(2+)</name>
        <dbReference type="ChEBI" id="CHEBI:29033"/>
    </cofactor>
</comment>
<dbReference type="InterPro" id="IPR005804">
    <property type="entry name" value="FA_desaturase_dom"/>
</dbReference>
<keyword evidence="10 12" id="KW-0472">Membrane</keyword>
<evidence type="ECO:0000259" key="13">
    <source>
        <dbReference type="Pfam" id="PF00487"/>
    </source>
</evidence>
<gene>
    <name evidence="14" type="ordered locus">AALP_Aa1g058300</name>
</gene>
<keyword evidence="15" id="KW-1185">Reference proteome</keyword>
<dbReference type="EMBL" id="CM002869">
    <property type="protein sequence ID" value="KFK42939.1"/>
    <property type="molecule type" value="Genomic_DNA"/>
</dbReference>
<dbReference type="PANTHER" id="PTHR11351:SF71">
    <property type="entry name" value="DELTA-9 DESATURASE-LIKE 1 PROTEIN-RELATED"/>
    <property type="match status" value="1"/>
</dbReference>
<sequence>MGDASKDDGSSQNKAARKEKRALFFRKWTRSDLARASAVGAVHILCLLAPFNYKWEALVFGVIIAVVNGINLTFSYHRNLSHQSFKLPKWLEYLFAYSTIFALQGHPIEWVSTHRFHHQFTDSDRDPHSPMEGFWFSYVFWMFDSSYMREKCGARNNVMDLKQQWFYRFLRNTMGLHTLAFWSLVYYLGGLPYLTCGVGIGGALHYHGTWFVNSICHIWGSRAWNTKNTSCNVWWLGLIGMGEGWHNNHHAFESSARYGLEWYQVDIAWYLIRFLQALGLATDVKVPSDAQKRKLAITR</sequence>
<evidence type="ECO:0000256" key="3">
    <source>
        <dbReference type="ARBA" id="ARBA00009295"/>
    </source>
</evidence>
<dbReference type="Pfam" id="PF00487">
    <property type="entry name" value="FA_desaturase"/>
    <property type="match status" value="1"/>
</dbReference>
<keyword evidence="11" id="KW-0275">Fatty acid biosynthesis</keyword>
<dbReference type="GO" id="GO:0042761">
    <property type="term" value="P:very long-chain fatty acid biosynthetic process"/>
    <property type="evidence" value="ECO:0007669"/>
    <property type="project" value="TreeGrafter"/>
</dbReference>
<evidence type="ECO:0000256" key="2">
    <source>
        <dbReference type="ARBA" id="ARBA00005105"/>
    </source>
</evidence>
<evidence type="ECO:0000256" key="10">
    <source>
        <dbReference type="ARBA" id="ARBA00023136"/>
    </source>
</evidence>
<keyword evidence="11" id="KW-0444">Lipid biosynthesis</keyword>
<dbReference type="GO" id="GO:0016717">
    <property type="term" value="F:oxidoreductase activity, acting on paired donors, with oxidation of a pair of donors resulting in the reduction of molecular oxygen to two molecules of water"/>
    <property type="evidence" value="ECO:0007669"/>
    <property type="project" value="InterPro"/>
</dbReference>
<keyword evidence="6 12" id="KW-1133">Transmembrane helix</keyword>
<accession>A0A087HLD7</accession>
<evidence type="ECO:0000256" key="9">
    <source>
        <dbReference type="ARBA" id="ARBA00023098"/>
    </source>
</evidence>
<feature type="transmembrane region" description="Helical" evidence="12">
    <location>
        <begin position="57"/>
        <end position="76"/>
    </location>
</feature>
<evidence type="ECO:0000256" key="5">
    <source>
        <dbReference type="ARBA" id="ARBA00022832"/>
    </source>
</evidence>
<evidence type="ECO:0000313" key="14">
    <source>
        <dbReference type="EMBL" id="KFK42939.1"/>
    </source>
</evidence>
<comment type="similarity">
    <text evidence="3 11">Belongs to the fatty acid desaturase type 1 family.</text>
</comment>
<keyword evidence="5" id="KW-0276">Fatty acid metabolism</keyword>
<evidence type="ECO:0000313" key="15">
    <source>
        <dbReference type="Proteomes" id="UP000029120"/>
    </source>
</evidence>
<dbReference type="GO" id="GO:0005789">
    <property type="term" value="C:endoplasmic reticulum membrane"/>
    <property type="evidence" value="ECO:0007669"/>
    <property type="project" value="TreeGrafter"/>
</dbReference>
<evidence type="ECO:0000256" key="8">
    <source>
        <dbReference type="ARBA" id="ARBA00023004"/>
    </source>
</evidence>
<name>A0A087HLD7_ARAAL</name>
<dbReference type="UniPathway" id="UPA00658"/>
<organism evidence="14 15">
    <name type="scientific">Arabis alpina</name>
    <name type="common">Alpine rock-cress</name>
    <dbReference type="NCBI Taxonomy" id="50452"/>
    <lineage>
        <taxon>Eukaryota</taxon>
        <taxon>Viridiplantae</taxon>
        <taxon>Streptophyta</taxon>
        <taxon>Embryophyta</taxon>
        <taxon>Tracheophyta</taxon>
        <taxon>Spermatophyta</taxon>
        <taxon>Magnoliopsida</taxon>
        <taxon>eudicotyledons</taxon>
        <taxon>Gunneridae</taxon>
        <taxon>Pentapetalae</taxon>
        <taxon>rosids</taxon>
        <taxon>malvids</taxon>
        <taxon>Brassicales</taxon>
        <taxon>Brassicaceae</taxon>
        <taxon>Arabideae</taxon>
        <taxon>Arabis</taxon>
    </lineage>
</organism>
<dbReference type="Proteomes" id="UP000029120">
    <property type="component" value="Chromosome 1"/>
</dbReference>
<dbReference type="AlphaFoldDB" id="A0A087HLD7"/>
<comment type="subcellular location">
    <subcellularLocation>
        <location evidence="1">Membrane</location>
        <topology evidence="1">Multi-pass membrane protein</topology>
    </subcellularLocation>
</comment>
<feature type="domain" description="Fatty acid desaturase" evidence="13">
    <location>
        <begin position="55"/>
        <end position="272"/>
    </location>
</feature>
<dbReference type="InterPro" id="IPR015876">
    <property type="entry name" value="Acyl-CoA_DS"/>
</dbReference>
<dbReference type="PRINTS" id="PR00075">
    <property type="entry name" value="FACDDSATRASE"/>
</dbReference>
<evidence type="ECO:0000256" key="4">
    <source>
        <dbReference type="ARBA" id="ARBA00022692"/>
    </source>
</evidence>
<protein>
    <recommendedName>
        <fullName evidence="13">Fatty acid desaturase domain-containing protein</fullName>
    </recommendedName>
</protein>
<dbReference type="Gramene" id="KFK42939">
    <property type="protein sequence ID" value="KFK42939"/>
    <property type="gene ID" value="AALP_AA1G058300"/>
</dbReference>
<evidence type="ECO:0000256" key="7">
    <source>
        <dbReference type="ARBA" id="ARBA00023002"/>
    </source>
</evidence>
<comment type="pathway">
    <text evidence="2">Lipid metabolism; polyunsaturated fatty acid biosynthesis.</text>
</comment>
<keyword evidence="8" id="KW-0408">Iron</keyword>